<organism evidence="1">
    <name type="scientific">sediment metagenome</name>
    <dbReference type="NCBI Taxonomy" id="749907"/>
    <lineage>
        <taxon>unclassified sequences</taxon>
        <taxon>metagenomes</taxon>
        <taxon>ecological metagenomes</taxon>
    </lineage>
</organism>
<dbReference type="EMBL" id="ADZX01000366">
    <property type="protein sequence ID" value="EFK97022.1"/>
    <property type="molecule type" value="Genomic_DNA"/>
</dbReference>
<name>D9PHD7_9ZZZZ</name>
<gene>
    <name evidence="1" type="ORF">LDC_0937</name>
</gene>
<reference evidence="1" key="1">
    <citation type="submission" date="2010-07" db="EMBL/GenBank/DDBJ databases">
        <authorList>
            <consortium name="CONSOLIDER consortium CSD2007-00005"/>
            <person name="Guazzaroni M.-E."/>
            <person name="Richter M."/>
            <person name="Garcia-Salamanca A."/>
            <person name="Yarza P."/>
            <person name="Ferrer M."/>
        </authorList>
    </citation>
    <scope>NUCLEOTIDE SEQUENCE</scope>
</reference>
<sequence>MAQKVIWLLEHFKDDGIEIIQSDMQKNEEHPKSIDFGEYKVKSFADFDGLTYQHKLRDEWL</sequence>
<proteinExistence type="predicted"/>
<comment type="caution">
    <text evidence="1">The sequence shown here is derived from an EMBL/GenBank/DDBJ whole genome shotgun (WGS) entry which is preliminary data.</text>
</comment>
<accession>D9PHD7</accession>
<protein>
    <submittedName>
        <fullName evidence="1">Uncharacterized protein</fullName>
    </submittedName>
</protein>
<evidence type="ECO:0000313" key="1">
    <source>
        <dbReference type="EMBL" id="EFK97022.1"/>
    </source>
</evidence>
<dbReference type="AlphaFoldDB" id="D9PHD7"/>
<reference evidence="1" key="2">
    <citation type="journal article" date="2011" name="Microb. Ecol.">
        <title>Taxonomic and Functional Metagenomic Profiling of the Microbial Community in the Anoxic Sediment of a Sub-saline Shallow Lake (Laguna de Carrizo, Central Spain).</title>
        <authorList>
            <person name="Ferrer M."/>
            <person name="Guazzaroni M.E."/>
            <person name="Richter M."/>
            <person name="Garcia-Salamanca A."/>
            <person name="Yarza P."/>
            <person name="Suarez-Suarez A."/>
            <person name="Solano J."/>
            <person name="Alcaide M."/>
            <person name="van Dillewijn P."/>
            <person name="Molina-Henares M.A."/>
            <person name="Lopez-Cortes N."/>
            <person name="Al-Ramahi Y."/>
            <person name="Guerrero C."/>
            <person name="Acosta A."/>
            <person name="de Eugenio L.I."/>
            <person name="Martinez V."/>
            <person name="Marques S."/>
            <person name="Rojo F."/>
            <person name="Santero E."/>
            <person name="Genilloud O."/>
            <person name="Perez-Perez J."/>
            <person name="Rossello-Mora R."/>
            <person name="Ramos J.L."/>
        </authorList>
    </citation>
    <scope>NUCLEOTIDE SEQUENCE</scope>
</reference>